<protein>
    <submittedName>
        <fullName evidence="2">DUF2007 domain-containing protein</fullName>
    </submittedName>
</protein>
<feature type="domain" description="DUF2007" evidence="1">
    <location>
        <begin position="9"/>
        <end position="72"/>
    </location>
</feature>
<comment type="caution">
    <text evidence="2">The sequence shown here is derived from an EMBL/GenBank/DDBJ whole genome shotgun (WGS) entry which is preliminary data.</text>
</comment>
<dbReference type="Pfam" id="PF09413">
    <property type="entry name" value="DUF2007"/>
    <property type="match status" value="1"/>
</dbReference>
<dbReference type="InterPro" id="IPR018551">
    <property type="entry name" value="DUF2007"/>
</dbReference>
<organism evidence="2 3">
    <name type="scientific">Seonamhaeicola algicola</name>
    <dbReference type="NCBI Taxonomy" id="1719036"/>
    <lineage>
        <taxon>Bacteria</taxon>
        <taxon>Pseudomonadati</taxon>
        <taxon>Bacteroidota</taxon>
        <taxon>Flavobacteriia</taxon>
        <taxon>Flavobacteriales</taxon>
        <taxon>Flavobacteriaceae</taxon>
    </lineage>
</organism>
<sequence>MANSNYIKVFTGDFITVQRMLTELETENIKAVVKDETESGRLAGFGAAIQGLQEIYVHTDEVDKAVVIIETINAQLQA</sequence>
<dbReference type="EMBL" id="VOSC01000005">
    <property type="protein sequence ID" value="TXE15204.1"/>
    <property type="molecule type" value="Genomic_DNA"/>
</dbReference>
<reference evidence="3" key="1">
    <citation type="submission" date="2019-08" db="EMBL/GenBank/DDBJ databases">
        <title>Seonamhaeicola sediminis sp. nov., isolated from marine sediment.</title>
        <authorList>
            <person name="Cao W.R."/>
        </authorList>
    </citation>
    <scope>NUCLEOTIDE SEQUENCE [LARGE SCALE GENOMIC DNA]</scope>
    <source>
        <strain evidence="3">Gy8</strain>
    </source>
</reference>
<accession>A0A5C7B407</accession>
<dbReference type="Proteomes" id="UP000321790">
    <property type="component" value="Unassembled WGS sequence"/>
</dbReference>
<keyword evidence="3" id="KW-1185">Reference proteome</keyword>
<proteinExistence type="predicted"/>
<dbReference type="OrthoDB" id="1149279at2"/>
<evidence type="ECO:0000259" key="1">
    <source>
        <dbReference type="Pfam" id="PF09413"/>
    </source>
</evidence>
<dbReference type="AlphaFoldDB" id="A0A5C7B407"/>
<name>A0A5C7B407_9FLAO</name>
<evidence type="ECO:0000313" key="3">
    <source>
        <dbReference type="Proteomes" id="UP000321790"/>
    </source>
</evidence>
<gene>
    <name evidence="2" type="ORF">FUA26_01480</name>
</gene>
<dbReference type="RefSeq" id="WP_147130707.1">
    <property type="nucleotide sequence ID" value="NZ_VOSC01000005.1"/>
</dbReference>
<evidence type="ECO:0000313" key="2">
    <source>
        <dbReference type="EMBL" id="TXE15204.1"/>
    </source>
</evidence>